<reference evidence="1 2" key="1">
    <citation type="journal article" date="2012" name="J. Bacteriol.">
        <title>Complete genome sequences of Desulfosporosinus orientis DSM765T, Desulfosporosinus youngiae DSM17734T, Desulfosporosinus meridiei DSM13257T, and Desulfosporosinus acidiphilus DSM22704T.</title>
        <authorList>
            <person name="Pester M."/>
            <person name="Brambilla E."/>
            <person name="Alazard D."/>
            <person name="Rattei T."/>
            <person name="Weinmaier T."/>
            <person name="Han J."/>
            <person name="Lucas S."/>
            <person name="Lapidus A."/>
            <person name="Cheng J.F."/>
            <person name="Goodwin L."/>
            <person name="Pitluck S."/>
            <person name="Peters L."/>
            <person name="Ovchinnikova G."/>
            <person name="Teshima H."/>
            <person name="Detter J.C."/>
            <person name="Han C.S."/>
            <person name="Tapia R."/>
            <person name="Land M.L."/>
            <person name="Hauser L."/>
            <person name="Kyrpides N.C."/>
            <person name="Ivanova N.N."/>
            <person name="Pagani I."/>
            <person name="Huntmann M."/>
            <person name="Wei C.L."/>
            <person name="Davenport K.W."/>
            <person name="Daligault H."/>
            <person name="Chain P.S."/>
            <person name="Chen A."/>
            <person name="Mavromatis K."/>
            <person name="Markowitz V."/>
            <person name="Szeto E."/>
            <person name="Mikhailova N."/>
            <person name="Pati A."/>
            <person name="Wagner M."/>
            <person name="Woyke T."/>
            <person name="Ollivier B."/>
            <person name="Klenk H.P."/>
            <person name="Spring S."/>
            <person name="Loy A."/>
        </authorList>
    </citation>
    <scope>NUCLEOTIDE SEQUENCE [LARGE SCALE GENOMIC DNA]</scope>
    <source>
        <strain evidence="2">DSM 22704 / JCM 16185 / SJ4</strain>
    </source>
</reference>
<accession>I4D0F5</accession>
<dbReference type="PANTHER" id="PTHR30087:SF1">
    <property type="entry name" value="HYPOTHETICAL CYTOSOLIC PROTEIN"/>
    <property type="match status" value="1"/>
</dbReference>
<dbReference type="Pfam" id="PF04463">
    <property type="entry name" value="2-thiour_desulf"/>
    <property type="match status" value="1"/>
</dbReference>
<dbReference type="KEGG" id="dai:Desaci_0205"/>
<dbReference type="HOGENOM" id="CLU_076318_1_1_9"/>
<dbReference type="EMBL" id="CP003639">
    <property type="protein sequence ID" value="AFM39279.1"/>
    <property type="molecule type" value="Genomic_DNA"/>
</dbReference>
<protein>
    <submittedName>
        <fullName evidence="1">Uncharacterized protein</fullName>
    </submittedName>
</protein>
<dbReference type="RefSeq" id="WP_014825294.1">
    <property type="nucleotide sequence ID" value="NC_018068.1"/>
</dbReference>
<organism evidence="1 2">
    <name type="scientific">Desulfosporosinus acidiphilus (strain DSM 22704 / JCM 16185 / SJ4)</name>
    <dbReference type="NCBI Taxonomy" id="646529"/>
    <lineage>
        <taxon>Bacteria</taxon>
        <taxon>Bacillati</taxon>
        <taxon>Bacillota</taxon>
        <taxon>Clostridia</taxon>
        <taxon>Eubacteriales</taxon>
        <taxon>Desulfitobacteriaceae</taxon>
        <taxon>Desulfosporosinus</taxon>
    </lineage>
</organism>
<gene>
    <name evidence="1" type="ordered locus">Desaci_0205</name>
</gene>
<keyword evidence="2" id="KW-1185">Reference proteome</keyword>
<dbReference type="eggNOG" id="COG1683">
    <property type="taxonomic scope" value="Bacteria"/>
</dbReference>
<evidence type="ECO:0000313" key="2">
    <source>
        <dbReference type="Proteomes" id="UP000002892"/>
    </source>
</evidence>
<dbReference type="Proteomes" id="UP000002892">
    <property type="component" value="Chromosome"/>
</dbReference>
<name>I4D0F5_DESAJ</name>
<sequence>MYLISACLAGVNCRYDGKSTIVNELGELVKRGKAIAICPEVLGGLEIPRESCEIVKLDGEHAKVMSRNGNDLTAAFMSGAQKTLEIAKVIGINVAIMKSKSPSCGYGKIYDGTFSGTITDGNGFAAGLLASHGITIYTEEEFNASFDEITDS</sequence>
<dbReference type="InterPro" id="IPR007553">
    <property type="entry name" value="2-thiour_desulf"/>
</dbReference>
<dbReference type="AlphaFoldDB" id="I4D0F5"/>
<dbReference type="PANTHER" id="PTHR30087">
    <property type="entry name" value="INNER MEMBRANE PROTEIN"/>
    <property type="match status" value="1"/>
</dbReference>
<proteinExistence type="predicted"/>
<dbReference type="STRING" id="646529.Desaci_0205"/>
<dbReference type="OrthoDB" id="9797779at2"/>
<evidence type="ECO:0000313" key="1">
    <source>
        <dbReference type="EMBL" id="AFM39279.1"/>
    </source>
</evidence>